<sequence length="115" mass="13319">MKYRIEISSVAEFEADSAFLRLSQVTSPSRASQWYAELLQAIDSLSQMPKRCPLAPENEYFSQEIRQLLYGRGRNSYRILFTILEDQEVSMVRILHIRHTAQQILGEDPEEPNAT</sequence>
<dbReference type="Pfam" id="PF05016">
    <property type="entry name" value="ParE_toxin"/>
    <property type="match status" value="1"/>
</dbReference>
<dbReference type="OrthoDB" id="461964at2"/>
<name>A0A2K8SUV1_9NOSO</name>
<dbReference type="InterPro" id="IPR007712">
    <property type="entry name" value="RelE/ParE_toxin"/>
</dbReference>
<dbReference type="InterPro" id="IPR035093">
    <property type="entry name" value="RelE/ParE_toxin_dom_sf"/>
</dbReference>
<dbReference type="AlphaFoldDB" id="A0A2K8SUV1"/>
<dbReference type="KEGG" id="nfl:COO91_05228"/>
<dbReference type="RefSeq" id="WP_100900305.1">
    <property type="nucleotide sequence ID" value="NZ_CAWNNC010000001.1"/>
</dbReference>
<evidence type="ECO:0000313" key="2">
    <source>
        <dbReference type="EMBL" id="AUB39236.1"/>
    </source>
</evidence>
<evidence type="ECO:0000313" key="3">
    <source>
        <dbReference type="Proteomes" id="UP000232003"/>
    </source>
</evidence>
<dbReference type="Gene3D" id="3.30.2310.20">
    <property type="entry name" value="RelE-like"/>
    <property type="match status" value="1"/>
</dbReference>
<proteinExistence type="predicted"/>
<keyword evidence="1" id="KW-1277">Toxin-antitoxin system</keyword>
<keyword evidence="3" id="KW-1185">Reference proteome</keyword>
<organism evidence="2 3">
    <name type="scientific">Nostoc flagelliforme CCNUN1</name>
    <dbReference type="NCBI Taxonomy" id="2038116"/>
    <lineage>
        <taxon>Bacteria</taxon>
        <taxon>Bacillati</taxon>
        <taxon>Cyanobacteriota</taxon>
        <taxon>Cyanophyceae</taxon>
        <taxon>Nostocales</taxon>
        <taxon>Nostocaceae</taxon>
        <taxon>Nostoc</taxon>
    </lineage>
</organism>
<dbReference type="EMBL" id="CP024785">
    <property type="protein sequence ID" value="AUB39236.1"/>
    <property type="molecule type" value="Genomic_DNA"/>
</dbReference>
<accession>A0A2K8SUV1</accession>
<gene>
    <name evidence="2" type="ORF">COO91_05228</name>
</gene>
<protein>
    <submittedName>
        <fullName evidence="2">Plasmid stabilization system protein ParE</fullName>
    </submittedName>
</protein>
<dbReference type="Proteomes" id="UP000232003">
    <property type="component" value="Chromosome"/>
</dbReference>
<reference evidence="2 3" key="1">
    <citation type="submission" date="2017-11" db="EMBL/GenBank/DDBJ databases">
        <title>Complete genome of a free-living desiccation-tolerant cyanobacterium and its photosynthetic adaptation to extreme terrestrial habitat.</title>
        <authorList>
            <person name="Shang J."/>
        </authorList>
    </citation>
    <scope>NUCLEOTIDE SEQUENCE [LARGE SCALE GENOMIC DNA]</scope>
    <source>
        <strain evidence="2 3">CCNUN1</strain>
    </source>
</reference>
<evidence type="ECO:0000256" key="1">
    <source>
        <dbReference type="ARBA" id="ARBA00022649"/>
    </source>
</evidence>